<gene>
    <name evidence="1" type="ORF">OS889_12520</name>
</gene>
<keyword evidence="2" id="KW-1185">Reference proteome</keyword>
<reference evidence="1 2" key="1">
    <citation type="submission" date="2024-08" db="EMBL/GenBank/DDBJ databases">
        <title>Halobellus sp. MBLA0158 whole genome sequence.</title>
        <authorList>
            <person name="Hwang C.Y."/>
            <person name="Cho E.-S."/>
            <person name="Seo M.-J."/>
        </authorList>
    </citation>
    <scope>NUCLEOTIDE SEQUENCE [LARGE SCALE GENOMIC DNA]</scope>
    <source>
        <strain evidence="1 2">MBLA0158</strain>
    </source>
</reference>
<organism evidence="1 2">
    <name type="scientific">Halobellus rubicundus</name>
    <dbReference type="NCBI Taxonomy" id="2996466"/>
    <lineage>
        <taxon>Archaea</taxon>
        <taxon>Methanobacteriati</taxon>
        <taxon>Methanobacteriota</taxon>
        <taxon>Stenosarchaea group</taxon>
        <taxon>Halobacteria</taxon>
        <taxon>Halobacteriales</taxon>
        <taxon>Haloferacaceae</taxon>
        <taxon>Halobellus</taxon>
    </lineage>
</organism>
<dbReference type="Gene3D" id="3.30.530.20">
    <property type="match status" value="1"/>
</dbReference>
<dbReference type="EMBL" id="JBGNYA010000001">
    <property type="protein sequence ID" value="MFA1611830.1"/>
    <property type="molecule type" value="Genomic_DNA"/>
</dbReference>
<accession>A0ABD5MD44</accession>
<name>A0ABD5MD44_9EURY</name>
<proteinExistence type="predicted"/>
<comment type="caution">
    <text evidence="1">The sequence shown here is derived from an EMBL/GenBank/DDBJ whole genome shotgun (WGS) entry which is preliminary data.</text>
</comment>
<protein>
    <submittedName>
        <fullName evidence="1">SRPBCC family protein</fullName>
    </submittedName>
</protein>
<dbReference type="RefSeq" id="WP_372390213.1">
    <property type="nucleotide sequence ID" value="NZ_JBGNYA010000001.1"/>
</dbReference>
<sequence>MRRVAVDRTLDTDAATVRSRMADVGPFMRAAGFDEVTHEGTTLHLANEVGPVRIELTLELLGDADAELAYRQREGIFEEMITRYYVTETEAGTRVEAETEFELDVAVVGSFLDATVISAQRRRELTAQLDFLAE</sequence>
<evidence type="ECO:0000313" key="2">
    <source>
        <dbReference type="Proteomes" id="UP001570511"/>
    </source>
</evidence>
<dbReference type="SUPFAM" id="SSF55961">
    <property type="entry name" value="Bet v1-like"/>
    <property type="match status" value="1"/>
</dbReference>
<evidence type="ECO:0000313" key="1">
    <source>
        <dbReference type="EMBL" id="MFA1611830.1"/>
    </source>
</evidence>
<dbReference type="InterPro" id="IPR023393">
    <property type="entry name" value="START-like_dom_sf"/>
</dbReference>
<dbReference type="AlphaFoldDB" id="A0ABD5MD44"/>
<dbReference type="Proteomes" id="UP001570511">
    <property type="component" value="Unassembled WGS sequence"/>
</dbReference>